<gene>
    <name evidence="1" type="ORF">MACHINA_219</name>
</gene>
<name>A0A1B2IEY7_9CAUD</name>
<dbReference type="Proteomes" id="UP000229939">
    <property type="component" value="Segment"/>
</dbReference>
<evidence type="ECO:0000313" key="1">
    <source>
        <dbReference type="EMBL" id="ANZ49857.1"/>
    </source>
</evidence>
<sequence length="250" mass="28828">MQKLHSQTLVMHTAQLVESMADYAFLTYVKDRARCQVEGIPPFDCREIGKQAMAEVVAELLLDAIMGINANTGFSYRGVVKMPVIHTEKYQNWRDSGNCGMFTVEEMFDAHCRELPLGPLIEGAIRWYTSEFVNEIMALINNDWYCDRENELVIFTSRELLVKQILNGTVVLPLLAKEDYEFAAEADSFEAIRDEVFQWPYSFVTQNEMKVLHERIPSFILSPEDQDSDEDPTVELYVLKPEVIDRIKKL</sequence>
<dbReference type="EMBL" id="KX397370">
    <property type="protein sequence ID" value="ANZ49857.1"/>
    <property type="molecule type" value="Genomic_DNA"/>
</dbReference>
<keyword evidence="2" id="KW-1185">Reference proteome</keyword>
<organism evidence="1 2">
    <name type="scientific">Erwinia phage Machina</name>
    <dbReference type="NCBI Taxonomy" id="1883375"/>
    <lineage>
        <taxon>Viruses</taxon>
        <taxon>Duplodnaviria</taxon>
        <taxon>Heunggongvirae</taxon>
        <taxon>Uroviricota</taxon>
        <taxon>Caudoviricetes</taxon>
        <taxon>Chimalliviridae</taxon>
        <taxon>Machinavirus</taxon>
        <taxon>Machinavirus machina</taxon>
    </lineage>
</organism>
<evidence type="ECO:0000313" key="2">
    <source>
        <dbReference type="Proteomes" id="UP000229939"/>
    </source>
</evidence>
<accession>A0A1B2IEY7</accession>
<proteinExistence type="predicted"/>
<protein>
    <submittedName>
        <fullName evidence="1">Uncharacterized protein</fullName>
    </submittedName>
</protein>
<reference evidence="2" key="1">
    <citation type="submission" date="2016-06" db="EMBL/GenBank/DDBJ databases">
        <authorList>
            <person name="Berg J.A."/>
            <person name="Smith H.G."/>
            <person name="Hyde J.R."/>
            <person name="Merrill B.D."/>
            <person name="Sharma R."/>
            <person name="Breakwell D.P."/>
            <person name="Hope S."/>
            <person name="Grose J.H."/>
        </authorList>
    </citation>
    <scope>NUCLEOTIDE SEQUENCE [LARGE SCALE GENOMIC DNA]</scope>
</reference>